<dbReference type="SUPFAM" id="SSF56655">
    <property type="entry name" value="Carbohydrate phosphatase"/>
    <property type="match status" value="1"/>
</dbReference>
<name>A0A845MIM1_9PROT</name>
<evidence type="ECO:0000256" key="3">
    <source>
        <dbReference type="ARBA" id="ARBA00022842"/>
    </source>
</evidence>
<evidence type="ECO:0000256" key="1">
    <source>
        <dbReference type="ARBA" id="ARBA00009759"/>
    </source>
</evidence>
<dbReference type="PROSITE" id="PS00630">
    <property type="entry name" value="IMP_2"/>
    <property type="match status" value="1"/>
</dbReference>
<comment type="similarity">
    <text evidence="1">Belongs to the inositol monophosphatase superfamily.</text>
</comment>
<dbReference type="GO" id="GO:0007165">
    <property type="term" value="P:signal transduction"/>
    <property type="evidence" value="ECO:0007669"/>
    <property type="project" value="TreeGrafter"/>
</dbReference>
<dbReference type="GO" id="GO:0008934">
    <property type="term" value="F:inositol monophosphate 1-phosphatase activity"/>
    <property type="evidence" value="ECO:0007669"/>
    <property type="project" value="TreeGrafter"/>
</dbReference>
<feature type="binding site" evidence="4">
    <location>
        <position position="69"/>
    </location>
    <ligand>
        <name>Mg(2+)</name>
        <dbReference type="ChEBI" id="CHEBI:18420"/>
        <label>1</label>
        <note>catalytic</note>
    </ligand>
</feature>
<evidence type="ECO:0000313" key="5">
    <source>
        <dbReference type="EMBL" id="MZR23505.1"/>
    </source>
</evidence>
<evidence type="ECO:0000256" key="4">
    <source>
        <dbReference type="PIRSR" id="PIRSR600760-2"/>
    </source>
</evidence>
<proteinExistence type="inferred from homology"/>
<organism evidence="5 6">
    <name type="scientific">Sneathiella chungangensis</name>
    <dbReference type="NCBI Taxonomy" id="1418234"/>
    <lineage>
        <taxon>Bacteria</taxon>
        <taxon>Pseudomonadati</taxon>
        <taxon>Pseudomonadota</taxon>
        <taxon>Alphaproteobacteria</taxon>
        <taxon>Sneathiellales</taxon>
        <taxon>Sneathiellaceae</taxon>
        <taxon>Sneathiella</taxon>
    </lineage>
</organism>
<dbReference type="InterPro" id="IPR020550">
    <property type="entry name" value="Inositol_monophosphatase_CS"/>
</dbReference>
<dbReference type="PRINTS" id="PR00377">
    <property type="entry name" value="IMPHPHTASES"/>
</dbReference>
<accession>A0A845MIM1</accession>
<protein>
    <submittedName>
        <fullName evidence="5">3'(2'),5'-bisphosphate nucleotidase CysQ</fullName>
    </submittedName>
</protein>
<reference evidence="5 6" key="1">
    <citation type="journal article" date="2014" name="Int. J. Syst. Evol. Microbiol.">
        <title>Sneathiella chungangensis sp. nov., isolated from a marine sand, and emended description of the genus Sneathiella.</title>
        <authorList>
            <person name="Siamphan C."/>
            <person name="Kim H."/>
            <person name="Lee J.S."/>
            <person name="Kim W."/>
        </authorList>
    </citation>
    <scope>NUCLEOTIDE SEQUENCE [LARGE SCALE GENOMIC DNA]</scope>
    <source>
        <strain evidence="5 6">KCTC 32476</strain>
    </source>
</reference>
<comment type="caution">
    <text evidence="5">The sequence shown here is derived from an EMBL/GenBank/DDBJ whole genome shotgun (WGS) entry which is preliminary data.</text>
</comment>
<keyword evidence="3 4" id="KW-0460">Magnesium</keyword>
<dbReference type="AlphaFoldDB" id="A0A845MIM1"/>
<dbReference type="PANTHER" id="PTHR20854">
    <property type="entry name" value="INOSITOL MONOPHOSPHATASE"/>
    <property type="match status" value="1"/>
</dbReference>
<dbReference type="Pfam" id="PF00459">
    <property type="entry name" value="Inositol_P"/>
    <property type="match status" value="1"/>
</dbReference>
<dbReference type="GO" id="GO:0006020">
    <property type="term" value="P:inositol metabolic process"/>
    <property type="evidence" value="ECO:0007669"/>
    <property type="project" value="TreeGrafter"/>
</dbReference>
<sequence>MTDLYDKDFHLLTRVMQEAGDIARQYFNGNVKSWEKKPGDPVSEADLALDTHFRSKLTAARPDYGWLSEETADDKARLEKSRVWIIDPIDGTRSFIAGKPEFTISAALVEDGKPVVGIVYNPILEEYYEAVKGRGAKLNGEIITCGNKSNLTNAHLIASKKAFDWHGWLDDVEGAKFSHVNSIAYRMVKVASRHADASLSLTEKSDWDIAAADLILSEAGGITTTTRGDELIYNRKSINQINVISSGKNIHPKLMELLESFGTAKSF</sequence>
<dbReference type="EMBL" id="WTVA01000015">
    <property type="protein sequence ID" value="MZR23505.1"/>
    <property type="molecule type" value="Genomic_DNA"/>
</dbReference>
<evidence type="ECO:0000313" key="6">
    <source>
        <dbReference type="Proteomes" id="UP000445696"/>
    </source>
</evidence>
<dbReference type="GO" id="GO:0046872">
    <property type="term" value="F:metal ion binding"/>
    <property type="evidence" value="ECO:0007669"/>
    <property type="project" value="UniProtKB-KW"/>
</dbReference>
<dbReference type="Gene3D" id="3.30.540.10">
    <property type="entry name" value="Fructose-1,6-Bisphosphatase, subunit A, domain 1"/>
    <property type="match status" value="1"/>
</dbReference>
<dbReference type="Gene3D" id="3.40.190.80">
    <property type="match status" value="1"/>
</dbReference>
<dbReference type="Proteomes" id="UP000445696">
    <property type="component" value="Unassembled WGS sequence"/>
</dbReference>
<dbReference type="CDD" id="cd01638">
    <property type="entry name" value="CysQ"/>
    <property type="match status" value="1"/>
</dbReference>
<feature type="binding site" evidence="4">
    <location>
        <position position="90"/>
    </location>
    <ligand>
        <name>Mg(2+)</name>
        <dbReference type="ChEBI" id="CHEBI:18420"/>
        <label>2</label>
    </ligand>
</feature>
<dbReference type="RefSeq" id="WP_161339970.1">
    <property type="nucleotide sequence ID" value="NZ_JBHSDG010000003.1"/>
</dbReference>
<feature type="binding site" evidence="4">
    <location>
        <position position="89"/>
    </location>
    <ligand>
        <name>Mg(2+)</name>
        <dbReference type="ChEBI" id="CHEBI:18420"/>
        <label>1</label>
        <note>catalytic</note>
    </ligand>
</feature>
<keyword evidence="2 4" id="KW-0479">Metal-binding</keyword>
<evidence type="ECO:0000256" key="2">
    <source>
        <dbReference type="ARBA" id="ARBA00022723"/>
    </source>
</evidence>
<dbReference type="InterPro" id="IPR000760">
    <property type="entry name" value="Inositol_monophosphatase-like"/>
</dbReference>
<keyword evidence="6" id="KW-1185">Reference proteome</keyword>
<dbReference type="OrthoDB" id="9785695at2"/>
<gene>
    <name evidence="5" type="ORF">GQF03_14295</name>
</gene>
<feature type="binding site" evidence="4">
    <location>
        <position position="87"/>
    </location>
    <ligand>
        <name>Mg(2+)</name>
        <dbReference type="ChEBI" id="CHEBI:18420"/>
        <label>1</label>
        <note>catalytic</note>
    </ligand>
</feature>
<dbReference type="GO" id="GO:0046854">
    <property type="term" value="P:phosphatidylinositol phosphate biosynthetic process"/>
    <property type="evidence" value="ECO:0007669"/>
    <property type="project" value="InterPro"/>
</dbReference>
<dbReference type="PANTHER" id="PTHR20854:SF4">
    <property type="entry name" value="INOSITOL-1-MONOPHOSPHATASE-RELATED"/>
    <property type="match status" value="1"/>
</dbReference>
<comment type="cofactor">
    <cofactor evidence="4">
        <name>Mg(2+)</name>
        <dbReference type="ChEBI" id="CHEBI:18420"/>
    </cofactor>
</comment>
<feature type="binding site" evidence="4">
    <location>
        <position position="208"/>
    </location>
    <ligand>
        <name>Mg(2+)</name>
        <dbReference type="ChEBI" id="CHEBI:18420"/>
        <label>1</label>
        <note>catalytic</note>
    </ligand>
</feature>